<reference evidence="1" key="1">
    <citation type="submission" date="2018-05" db="EMBL/GenBank/DDBJ databases">
        <authorList>
            <person name="Lanie J.A."/>
            <person name="Ng W.-L."/>
            <person name="Kazmierczak K.M."/>
            <person name="Andrzejewski T.M."/>
            <person name="Davidsen T.M."/>
            <person name="Wayne K.J."/>
            <person name="Tettelin H."/>
            <person name="Glass J.I."/>
            <person name="Rusch D."/>
            <person name="Podicherti R."/>
            <person name="Tsui H.-C.T."/>
            <person name="Winkler M.E."/>
        </authorList>
    </citation>
    <scope>NUCLEOTIDE SEQUENCE</scope>
</reference>
<sequence>MDRHQEAIVILKEAIRIKLDFVLAIEEPISTNEF</sequence>
<accession>A0A382X7E6</accession>
<dbReference type="EMBL" id="UINC01165550">
    <property type="protein sequence ID" value="SVD67002.1"/>
    <property type="molecule type" value="Genomic_DNA"/>
</dbReference>
<dbReference type="AlphaFoldDB" id="A0A382X7E6"/>
<protein>
    <submittedName>
        <fullName evidence="1">Uncharacterized protein</fullName>
    </submittedName>
</protein>
<evidence type="ECO:0000313" key="1">
    <source>
        <dbReference type="EMBL" id="SVD67002.1"/>
    </source>
</evidence>
<feature type="non-terminal residue" evidence="1">
    <location>
        <position position="34"/>
    </location>
</feature>
<name>A0A382X7E6_9ZZZZ</name>
<gene>
    <name evidence="1" type="ORF">METZ01_LOCUS419856</name>
</gene>
<organism evidence="1">
    <name type="scientific">marine metagenome</name>
    <dbReference type="NCBI Taxonomy" id="408172"/>
    <lineage>
        <taxon>unclassified sequences</taxon>
        <taxon>metagenomes</taxon>
        <taxon>ecological metagenomes</taxon>
    </lineage>
</organism>
<proteinExistence type="predicted"/>